<evidence type="ECO:0008006" key="2">
    <source>
        <dbReference type="Google" id="ProtNLM"/>
    </source>
</evidence>
<comment type="caution">
    <text evidence="1">The sequence shown here is derived from an EMBL/GenBank/DDBJ whole genome shotgun (WGS) entry which is preliminary data.</text>
</comment>
<evidence type="ECO:0000313" key="1">
    <source>
        <dbReference type="EMBL" id="MPM15149.1"/>
    </source>
</evidence>
<name>A0A644XGC7_9ZZZZ</name>
<gene>
    <name evidence="1" type="ORF">SDC9_61515</name>
</gene>
<sequence>MTLEEYTDRIEDFCSLRAAEQIPYFGYHIINFQGKDSFTAKDIDDCFTHLNLCAYSNISAYLSKLKKDKLLLKSKTGYILERKFAEQISVKIGEIKIKDPSSDLFPLELLSGTRSYLQSTGRQVILCYDYGLYDACLVMIRRLIETLIIELFERHGIKDRIQDQSGNFFFCSDLIDQLLAEKTIWTIGRNTAKALPQIKTKGDLCAHNRRFNAKKPDIDHIKFELRTTIEELVHLINYEQWYEEQKKK</sequence>
<dbReference type="EMBL" id="VSSQ01002394">
    <property type="protein sequence ID" value="MPM15149.1"/>
    <property type="molecule type" value="Genomic_DNA"/>
</dbReference>
<organism evidence="1">
    <name type="scientific">bioreactor metagenome</name>
    <dbReference type="NCBI Taxonomy" id="1076179"/>
    <lineage>
        <taxon>unclassified sequences</taxon>
        <taxon>metagenomes</taxon>
        <taxon>ecological metagenomes</taxon>
    </lineage>
</organism>
<protein>
    <recommendedName>
        <fullName evidence="2">DUF4145 domain-containing protein</fullName>
    </recommendedName>
</protein>
<dbReference type="AlphaFoldDB" id="A0A644XGC7"/>
<proteinExistence type="predicted"/>
<reference evidence="1" key="1">
    <citation type="submission" date="2019-08" db="EMBL/GenBank/DDBJ databases">
        <authorList>
            <person name="Kucharzyk K."/>
            <person name="Murdoch R.W."/>
            <person name="Higgins S."/>
            <person name="Loffler F."/>
        </authorList>
    </citation>
    <scope>NUCLEOTIDE SEQUENCE</scope>
</reference>
<accession>A0A644XGC7</accession>